<dbReference type="EMBL" id="CP009398">
    <property type="protein sequence ID" value="AIN99977.1"/>
    <property type="molecule type" value="Genomic_DNA"/>
</dbReference>
<dbReference type="PROSITE" id="PS51221">
    <property type="entry name" value="TTL"/>
    <property type="match status" value="1"/>
</dbReference>
<evidence type="ECO:0000256" key="4">
    <source>
        <dbReference type="SAM" id="SignalP"/>
    </source>
</evidence>
<proteinExistence type="predicted"/>
<keyword evidence="2" id="KW-0547">Nucleotide-binding</keyword>
<dbReference type="GO" id="GO:0000226">
    <property type="term" value="P:microtubule cytoskeleton organization"/>
    <property type="evidence" value="ECO:0007669"/>
    <property type="project" value="TreeGrafter"/>
</dbReference>
<dbReference type="GO" id="GO:0036064">
    <property type="term" value="C:ciliary basal body"/>
    <property type="evidence" value="ECO:0007669"/>
    <property type="project" value="TreeGrafter"/>
</dbReference>
<accession>A0A088RUY6</accession>
<dbReference type="InterPro" id="IPR004344">
    <property type="entry name" value="TTL/TTLL_fam"/>
</dbReference>
<keyword evidence="1 5" id="KW-0436">Ligase</keyword>
<keyword evidence="6" id="KW-1185">Reference proteome</keyword>
<dbReference type="OrthoDB" id="202825at2759"/>
<dbReference type="eggNOG" id="KOG2158">
    <property type="taxonomic scope" value="Eukaryota"/>
</dbReference>
<evidence type="ECO:0000313" key="6">
    <source>
        <dbReference type="Proteomes" id="UP000063063"/>
    </source>
</evidence>
<gene>
    <name evidence="5" type="ORF">LPMP_290260</name>
</gene>
<organism evidence="5 6">
    <name type="scientific">Leishmania panamensis</name>
    <dbReference type="NCBI Taxonomy" id="5679"/>
    <lineage>
        <taxon>Eukaryota</taxon>
        <taxon>Discoba</taxon>
        <taxon>Euglenozoa</taxon>
        <taxon>Kinetoplastea</taxon>
        <taxon>Metakinetoplastina</taxon>
        <taxon>Trypanosomatida</taxon>
        <taxon>Trypanosomatidae</taxon>
        <taxon>Leishmaniinae</taxon>
        <taxon>Leishmania</taxon>
        <taxon>Leishmania guyanensis species complex</taxon>
    </lineage>
</organism>
<reference evidence="5 6" key="1">
    <citation type="journal article" date="2015" name="Sci. Rep.">
        <title>The genome of Leishmania panamensis: insights into genomics of the L. (Viannia) subgenus.</title>
        <authorList>
            <person name="Llanes A."/>
            <person name="Restrepo C.M."/>
            <person name="Vecchio G.D."/>
            <person name="Anguizola F.J."/>
            <person name="Lleonart R."/>
        </authorList>
    </citation>
    <scope>NUCLEOTIDE SEQUENCE [LARGE SCALE GENOMIC DNA]</scope>
    <source>
        <strain evidence="5 6">MHOM/PA/94/PSC-1</strain>
    </source>
</reference>
<evidence type="ECO:0000313" key="5">
    <source>
        <dbReference type="EMBL" id="AIN99977.1"/>
    </source>
</evidence>
<dbReference type="Pfam" id="PF03133">
    <property type="entry name" value="TTL"/>
    <property type="match status" value="3"/>
</dbReference>
<dbReference type="PANTHER" id="PTHR12241:SF147">
    <property type="entry name" value="TUBULIN POLYGLUTAMYLASE TTLL7"/>
    <property type="match status" value="1"/>
</dbReference>
<dbReference type="GO" id="GO:0070740">
    <property type="term" value="F:tubulin-glutamic acid ligase activity"/>
    <property type="evidence" value="ECO:0007669"/>
    <property type="project" value="TreeGrafter"/>
</dbReference>
<keyword evidence="4" id="KW-0732">Signal</keyword>
<dbReference type="GeneID" id="22576790"/>
<dbReference type="Proteomes" id="UP000063063">
    <property type="component" value="Chromosome 29"/>
</dbReference>
<evidence type="ECO:0000256" key="2">
    <source>
        <dbReference type="ARBA" id="ARBA00022741"/>
    </source>
</evidence>
<dbReference type="GO" id="GO:0005524">
    <property type="term" value="F:ATP binding"/>
    <property type="evidence" value="ECO:0007669"/>
    <property type="project" value="UniProtKB-KW"/>
</dbReference>
<name>A0A088RUY6_LEIPA</name>
<dbReference type="AlphaFoldDB" id="A0A088RUY6"/>
<dbReference type="Gene3D" id="3.30.470.20">
    <property type="entry name" value="ATP-grasp fold, B domain"/>
    <property type="match status" value="1"/>
</dbReference>
<sequence>MIVVSFAFLSTCGLCPYTSLSCSVVPSRYRGHLALLHHLTHVQEKRHARMYHAQQVPPMSSTGGPGREPPGGVVIDCRGTRYHVVRAAARMVGWTVYDTDSTDRVPAFFPDVPLEAVERVTAPLHAPQVIWVDKSVVSSRVGGLACYQRLNHYAAMNVIARKALLFRRLMQLLRLQTKEGAMSERRGCGAAVDCANCDQSPLERFLTLAVPASFSSLTDLGRLAAFQRELTVRTDPSSEPRPVFFIVKPNTGCEGKGIRLTTAPAEDLTEEERTDKRRECIVQLYVDRPLLMGGKKFDLRLYVLLLATVPQQLSRRLTVTSPAPSFSLPVPKPALSECRGGLTEVPRDVQGVELFVHQEGLVRLCAEPYAAPTEANCCNVWRHLTNYAVNKHSSLYVPAADGDGAEPHVDDRDFPRQPAAPVDQEGCNKQSLSALASLIDSLQGPGGWLSVRRRLDECIALTVLSGVEVLRRELIGAGGTRGYRADGRSCFELLGFDVMLREADLHPVLLEVNHSPSLFCDTAFDFAVKSTVLRDTFRLLETHIPPWGQHEGNPQKYEACMQGDTKAWMEEEADILVRGAAAEPFGFRRLLPHYSAGCSTGGAERTGDGEAIDDWLPAERAAQQRMVELSRRLP</sequence>
<dbReference type="GO" id="GO:0015631">
    <property type="term" value="F:tubulin binding"/>
    <property type="evidence" value="ECO:0007669"/>
    <property type="project" value="TreeGrafter"/>
</dbReference>
<evidence type="ECO:0000256" key="1">
    <source>
        <dbReference type="ARBA" id="ARBA00022598"/>
    </source>
</evidence>
<dbReference type="VEuPathDB" id="TriTrypDB:LPAL13_290007700"/>
<keyword evidence="3" id="KW-0067">ATP-binding</keyword>
<feature type="signal peptide" evidence="4">
    <location>
        <begin position="1"/>
        <end position="21"/>
    </location>
</feature>
<dbReference type="RefSeq" id="XP_010700920.1">
    <property type="nucleotide sequence ID" value="XM_010702618.1"/>
</dbReference>
<dbReference type="PANTHER" id="PTHR12241">
    <property type="entry name" value="TUBULIN POLYGLUTAMYLASE"/>
    <property type="match status" value="1"/>
</dbReference>
<dbReference type="KEGG" id="lpan:LPMP_290260"/>
<dbReference type="VEuPathDB" id="TriTrypDB:LPMP_290260"/>
<evidence type="ECO:0000256" key="3">
    <source>
        <dbReference type="ARBA" id="ARBA00022840"/>
    </source>
</evidence>
<feature type="chain" id="PRO_5005413331" evidence="4">
    <location>
        <begin position="22"/>
        <end position="634"/>
    </location>
</feature>
<protein>
    <submittedName>
        <fullName evidence="5">Tubulin-tyrosine ligase, putative</fullName>
    </submittedName>
</protein>